<dbReference type="Pfam" id="PF07336">
    <property type="entry name" value="ABATE"/>
    <property type="match status" value="1"/>
</dbReference>
<dbReference type="PANTHER" id="PTHR35525">
    <property type="entry name" value="BLL6575 PROTEIN"/>
    <property type="match status" value="1"/>
</dbReference>
<gene>
    <name evidence="2" type="ORF">GCM10010469_17280</name>
</gene>
<name>A0ABP6QUH8_9ACTN</name>
<sequence length="221" mass="24202">MDRLRTTPVHAAGHRDVRGVFAFRSVTDQTGDMRHAFPGGTLALDFPGTLRFRHRTEPREDLDSPASLGAWFREAGVTVDDVAAGPSDLREALTLREAVHQLVRAAMAGEDYDRDALALVNEYARKPTPVPQLTPGGRQVEATVEQGLAYVARDVVVTLSGPDVPLLKECGNPECSQIFVDRSRGARREWCAMDPCGNKIKAAAYRARKRANGLLTTRRPG</sequence>
<evidence type="ECO:0000259" key="1">
    <source>
        <dbReference type="Pfam" id="PF11706"/>
    </source>
</evidence>
<feature type="domain" description="Zinc finger CGNR" evidence="1">
    <location>
        <begin position="167"/>
        <end position="209"/>
    </location>
</feature>
<dbReference type="Gene3D" id="1.10.3300.10">
    <property type="entry name" value="Jann2411-like domain"/>
    <property type="match status" value="1"/>
</dbReference>
<organism evidence="2 3">
    <name type="scientific">Streptomyces labedae</name>
    <dbReference type="NCBI Taxonomy" id="285569"/>
    <lineage>
        <taxon>Bacteria</taxon>
        <taxon>Bacillati</taxon>
        <taxon>Actinomycetota</taxon>
        <taxon>Actinomycetes</taxon>
        <taxon>Kitasatosporales</taxon>
        <taxon>Streptomycetaceae</taxon>
        <taxon>Streptomyces</taxon>
    </lineage>
</organism>
<evidence type="ECO:0000313" key="2">
    <source>
        <dbReference type="EMBL" id="GAA3255134.1"/>
    </source>
</evidence>
<accession>A0ABP6QUH8</accession>
<dbReference type="Proteomes" id="UP001500728">
    <property type="component" value="Unassembled WGS sequence"/>
</dbReference>
<protein>
    <submittedName>
        <fullName evidence="2">CGNR zinc finger domain-containing protein</fullName>
    </submittedName>
</protein>
<dbReference type="PANTHER" id="PTHR35525:SF3">
    <property type="entry name" value="BLL6575 PROTEIN"/>
    <property type="match status" value="1"/>
</dbReference>
<keyword evidence="3" id="KW-1185">Reference proteome</keyword>
<reference evidence="3" key="1">
    <citation type="journal article" date="2019" name="Int. J. Syst. Evol. Microbiol.">
        <title>The Global Catalogue of Microorganisms (GCM) 10K type strain sequencing project: providing services to taxonomists for standard genome sequencing and annotation.</title>
        <authorList>
            <consortium name="The Broad Institute Genomics Platform"/>
            <consortium name="The Broad Institute Genome Sequencing Center for Infectious Disease"/>
            <person name="Wu L."/>
            <person name="Ma J."/>
        </authorList>
    </citation>
    <scope>NUCLEOTIDE SEQUENCE [LARGE SCALE GENOMIC DNA]</scope>
    <source>
        <strain evidence="3">JCM 9381</strain>
    </source>
</reference>
<dbReference type="SUPFAM" id="SSF160904">
    <property type="entry name" value="Jann2411-like"/>
    <property type="match status" value="1"/>
</dbReference>
<dbReference type="Pfam" id="PF11706">
    <property type="entry name" value="zf-CGNR"/>
    <property type="match status" value="1"/>
</dbReference>
<dbReference type="InterPro" id="IPR010852">
    <property type="entry name" value="ABATE"/>
</dbReference>
<evidence type="ECO:0000313" key="3">
    <source>
        <dbReference type="Proteomes" id="UP001500728"/>
    </source>
</evidence>
<comment type="caution">
    <text evidence="2">The sequence shown here is derived from an EMBL/GenBank/DDBJ whole genome shotgun (WGS) entry which is preliminary data.</text>
</comment>
<dbReference type="InterPro" id="IPR023286">
    <property type="entry name" value="ABATE_dom_sf"/>
</dbReference>
<dbReference type="EMBL" id="BAAAUW010000005">
    <property type="protein sequence ID" value="GAA3255134.1"/>
    <property type="molecule type" value="Genomic_DNA"/>
</dbReference>
<dbReference type="InterPro" id="IPR021005">
    <property type="entry name" value="Znf_CGNR"/>
</dbReference>
<proteinExistence type="predicted"/>